<evidence type="ECO:0000313" key="9">
    <source>
        <dbReference type="Proteomes" id="UP000006727"/>
    </source>
</evidence>
<dbReference type="InterPro" id="IPR013083">
    <property type="entry name" value="Znf_RING/FYVE/PHD"/>
</dbReference>
<keyword evidence="4" id="KW-0479">Metal-binding</keyword>
<dbReference type="PROSITE" id="PS50297">
    <property type="entry name" value="ANK_REP_REGION"/>
    <property type="match status" value="2"/>
</dbReference>
<dbReference type="FunCoup" id="A9SAM3">
    <property type="interactions" value="452"/>
</dbReference>
<dbReference type="PROSITE" id="PS50088">
    <property type="entry name" value="ANK_REPEAT"/>
    <property type="match status" value="2"/>
</dbReference>
<dbReference type="Gene3D" id="1.25.40.20">
    <property type="entry name" value="Ankyrin repeat-containing domain"/>
    <property type="match status" value="1"/>
</dbReference>
<dbReference type="PANTHER" id="PTHR24166:SF45">
    <property type="entry name" value="E3 UBIQUITIN-PROTEIN LIGASE XBAT35"/>
    <property type="match status" value="1"/>
</dbReference>
<dbReference type="Pfam" id="PF00023">
    <property type="entry name" value="Ank"/>
    <property type="match status" value="1"/>
</dbReference>
<dbReference type="PROSITE" id="PS50089">
    <property type="entry name" value="ZF_RING_2"/>
    <property type="match status" value="1"/>
</dbReference>
<dbReference type="InterPro" id="IPR001841">
    <property type="entry name" value="Znf_RING"/>
</dbReference>
<evidence type="ECO:0000256" key="1">
    <source>
        <dbReference type="ARBA" id="ARBA00022737"/>
    </source>
</evidence>
<feature type="region of interest" description="Disordered" evidence="5">
    <location>
        <begin position="309"/>
        <end position="392"/>
    </location>
</feature>
<reference evidence="7 9" key="1">
    <citation type="journal article" date="2008" name="Science">
        <title>The Physcomitrella genome reveals evolutionary insights into the conquest of land by plants.</title>
        <authorList>
            <person name="Rensing S."/>
            <person name="Lang D."/>
            <person name="Zimmer A."/>
            <person name="Terry A."/>
            <person name="Salamov A."/>
            <person name="Shapiro H."/>
            <person name="Nishiyama T."/>
            <person name="Perroud P.-F."/>
            <person name="Lindquist E."/>
            <person name="Kamisugi Y."/>
            <person name="Tanahashi T."/>
            <person name="Sakakibara K."/>
            <person name="Fujita T."/>
            <person name="Oishi K."/>
            <person name="Shin-I T."/>
            <person name="Kuroki Y."/>
            <person name="Toyoda A."/>
            <person name="Suzuki Y."/>
            <person name="Hashimoto A."/>
            <person name="Yamaguchi K."/>
            <person name="Sugano A."/>
            <person name="Kohara Y."/>
            <person name="Fujiyama A."/>
            <person name="Anterola A."/>
            <person name="Aoki S."/>
            <person name="Ashton N."/>
            <person name="Barbazuk W.B."/>
            <person name="Barker E."/>
            <person name="Bennetzen J."/>
            <person name="Bezanilla M."/>
            <person name="Blankenship R."/>
            <person name="Cho S.H."/>
            <person name="Dutcher S."/>
            <person name="Estelle M."/>
            <person name="Fawcett J.A."/>
            <person name="Gundlach H."/>
            <person name="Hanada K."/>
            <person name="Heyl A."/>
            <person name="Hicks K.A."/>
            <person name="Hugh J."/>
            <person name="Lohr M."/>
            <person name="Mayer K."/>
            <person name="Melkozernov A."/>
            <person name="Murata T."/>
            <person name="Nelson D."/>
            <person name="Pils B."/>
            <person name="Prigge M."/>
            <person name="Reiss B."/>
            <person name="Renner T."/>
            <person name="Rombauts S."/>
            <person name="Rushton P."/>
            <person name="Sanderfoot A."/>
            <person name="Schween G."/>
            <person name="Shiu S.-H."/>
            <person name="Stueber K."/>
            <person name="Theodoulou F.L."/>
            <person name="Tu H."/>
            <person name="Van de Peer Y."/>
            <person name="Verrier P.J."/>
            <person name="Waters E."/>
            <person name="Wood A."/>
            <person name="Yang L."/>
            <person name="Cove D."/>
            <person name="Cuming A."/>
            <person name="Hasebe M."/>
            <person name="Lucas S."/>
            <person name="Mishler D.B."/>
            <person name="Reski R."/>
            <person name="Grigoriev I."/>
            <person name="Quatrano R.S."/>
            <person name="Boore J.L."/>
        </authorList>
    </citation>
    <scope>NUCLEOTIDE SEQUENCE [LARGE SCALE GENOMIC DNA]</scope>
    <source>
        <strain evidence="8 9">cv. Gransden 2004</strain>
    </source>
</reference>
<keyword evidence="4" id="KW-0863">Zinc-finger</keyword>
<dbReference type="Proteomes" id="UP000006727">
    <property type="component" value="Chromosome 4"/>
</dbReference>
<dbReference type="SMART" id="SM00184">
    <property type="entry name" value="RING"/>
    <property type="match status" value="1"/>
</dbReference>
<dbReference type="InterPro" id="IPR050889">
    <property type="entry name" value="Dendritic_Spine_Reg/Scaffold"/>
</dbReference>
<protein>
    <recommendedName>
        <fullName evidence="6">RING-type domain-containing protein</fullName>
    </recommendedName>
</protein>
<evidence type="ECO:0000256" key="5">
    <source>
        <dbReference type="SAM" id="MobiDB-lite"/>
    </source>
</evidence>
<dbReference type="STRING" id="3218.A9SAM3"/>
<evidence type="ECO:0000256" key="4">
    <source>
        <dbReference type="PROSITE-ProRule" id="PRU00175"/>
    </source>
</evidence>
<dbReference type="RefSeq" id="XP_024373877.1">
    <property type="nucleotide sequence ID" value="XM_024518109.2"/>
</dbReference>
<evidence type="ECO:0000256" key="3">
    <source>
        <dbReference type="PROSITE-ProRule" id="PRU00023"/>
    </source>
</evidence>
<feature type="compositionally biased region" description="Low complexity" evidence="5">
    <location>
        <begin position="351"/>
        <end position="363"/>
    </location>
</feature>
<keyword evidence="4" id="KW-0862">Zinc</keyword>
<reference evidence="7 9" key="2">
    <citation type="journal article" date="2018" name="Plant J.">
        <title>The Physcomitrella patens chromosome-scale assembly reveals moss genome structure and evolution.</title>
        <authorList>
            <person name="Lang D."/>
            <person name="Ullrich K.K."/>
            <person name="Murat F."/>
            <person name="Fuchs J."/>
            <person name="Jenkins J."/>
            <person name="Haas F.B."/>
            <person name="Piednoel M."/>
            <person name="Gundlach H."/>
            <person name="Van Bel M."/>
            <person name="Meyberg R."/>
            <person name="Vives C."/>
            <person name="Morata J."/>
            <person name="Symeonidi A."/>
            <person name="Hiss M."/>
            <person name="Muchero W."/>
            <person name="Kamisugi Y."/>
            <person name="Saleh O."/>
            <person name="Blanc G."/>
            <person name="Decker E.L."/>
            <person name="van Gessel N."/>
            <person name="Grimwood J."/>
            <person name="Hayes R.D."/>
            <person name="Graham S.W."/>
            <person name="Gunter L.E."/>
            <person name="McDaniel S.F."/>
            <person name="Hoernstein S.N.W."/>
            <person name="Larsson A."/>
            <person name="Li F.W."/>
            <person name="Perroud P.F."/>
            <person name="Phillips J."/>
            <person name="Ranjan P."/>
            <person name="Rokshar D.S."/>
            <person name="Rothfels C.J."/>
            <person name="Schneider L."/>
            <person name="Shu S."/>
            <person name="Stevenson D.W."/>
            <person name="Thummler F."/>
            <person name="Tillich M."/>
            <person name="Villarreal Aguilar J.C."/>
            <person name="Widiez T."/>
            <person name="Wong G.K."/>
            <person name="Wymore A."/>
            <person name="Zhang Y."/>
            <person name="Zimmer A.D."/>
            <person name="Quatrano R.S."/>
            <person name="Mayer K.F.X."/>
            <person name="Goodstein D."/>
            <person name="Casacuberta J.M."/>
            <person name="Vandepoele K."/>
            <person name="Reski R."/>
            <person name="Cuming A.C."/>
            <person name="Tuskan G.A."/>
            <person name="Maumus F."/>
            <person name="Salse J."/>
            <person name="Schmutz J."/>
            <person name="Rensing S.A."/>
        </authorList>
    </citation>
    <scope>NUCLEOTIDE SEQUENCE [LARGE SCALE GENOMIC DNA]</scope>
    <source>
        <strain evidence="8 9">cv. Gransden 2004</strain>
    </source>
</reference>
<dbReference type="Gene3D" id="3.30.40.10">
    <property type="entry name" value="Zinc/RING finger domain, C3HC4 (zinc finger)"/>
    <property type="match status" value="1"/>
</dbReference>
<gene>
    <name evidence="8" type="primary">LOC112281507</name>
    <name evidence="7" type="ORF">PHYPA_006745</name>
</gene>
<dbReference type="AlphaFoldDB" id="A9SAM3"/>
<dbReference type="EnsemblPlants" id="Pp3c4_25520V3.4">
    <property type="protein sequence ID" value="Pp3c4_25520V3.4"/>
    <property type="gene ID" value="Pp3c4_25520"/>
</dbReference>
<feature type="compositionally biased region" description="Pro residues" evidence="5">
    <location>
        <begin position="364"/>
        <end position="374"/>
    </location>
</feature>
<dbReference type="Pfam" id="PF12796">
    <property type="entry name" value="Ank_2"/>
    <property type="match status" value="1"/>
</dbReference>
<dbReference type="SMART" id="SM00248">
    <property type="entry name" value="ANK"/>
    <property type="match status" value="4"/>
</dbReference>
<dbReference type="Gramene" id="Pp3c4_25520V3.1">
    <property type="protein sequence ID" value="Pp3c4_25520V3.1"/>
    <property type="gene ID" value="Pp3c4_25520"/>
</dbReference>
<keyword evidence="1" id="KW-0677">Repeat</keyword>
<dbReference type="Gramene" id="Pp3c4_25520V3.4">
    <property type="protein sequence ID" value="Pp3c4_25520V3.4"/>
    <property type="gene ID" value="Pp3c4_25520"/>
</dbReference>
<dbReference type="Gramene" id="Pp3c4_25520V3.3">
    <property type="protein sequence ID" value="Pp3c4_25520V3.3"/>
    <property type="gene ID" value="Pp3c4_25520"/>
</dbReference>
<name>A9SAM3_PHYPA</name>
<reference evidence="8" key="3">
    <citation type="submission" date="2020-12" db="UniProtKB">
        <authorList>
            <consortium name="EnsemblPlants"/>
        </authorList>
    </citation>
    <scope>IDENTIFICATION</scope>
</reference>
<dbReference type="eggNOG" id="ENOG502S3SA">
    <property type="taxonomic scope" value="Eukaryota"/>
</dbReference>
<evidence type="ECO:0000259" key="6">
    <source>
        <dbReference type="PROSITE" id="PS50089"/>
    </source>
</evidence>
<proteinExistence type="predicted"/>
<dbReference type="SUPFAM" id="SSF48403">
    <property type="entry name" value="Ankyrin repeat"/>
    <property type="match status" value="1"/>
</dbReference>
<dbReference type="EnsemblPlants" id="Pp3c4_25520V3.2">
    <property type="protein sequence ID" value="Pp3c4_25520V3.2"/>
    <property type="gene ID" value="Pp3c4_25520"/>
</dbReference>
<dbReference type="InterPro" id="IPR002110">
    <property type="entry name" value="Ankyrin_rpt"/>
</dbReference>
<sequence length="473" mass="50639">MGNGTSKEEQLYQAVQTGNVRVVKALQHDGTSLEFVDKEGRTPLHVACASGNMFDMVLTLLNLGANVKAYQPGSHGGTPLHLAAKNGSDRIVYLLLSRGADPLAVNDDALTPLDLARNRGHLSVVRIIENRVALFSGMLRELSGPSFLEQLAPQWITKGIWAVVVPTESNPKRPPKFELVIYKSPTDPLPRTLIPLVRAEVEEPKFSLPDPVLILTDKGTRTKYKFMAEVPGDKANLERFYKACIGPALPHQLPLANNQQTSTPSFLKQPSESDIALQMAMDASLRTAADEGVILGGWRDNDKELGSGFNGWDVASEAGPSSSVPLAEEVAEPEHEKALIPASKPIETHNTTSIPSTPTSSTPSAPPSAPPLPPVLLSEDGDPIHYPSVDTSPVETDYAADAQPVQSSAPASTVTGEKSGQCVVCWDAPAQVVCIPCGHLAGCMDCLSEIKEKGWGCPVCRTAIQQLIKVYAV</sequence>
<accession>A9SAM3</accession>
<dbReference type="GO" id="GO:0008270">
    <property type="term" value="F:zinc ion binding"/>
    <property type="evidence" value="ECO:0007669"/>
    <property type="project" value="UniProtKB-KW"/>
</dbReference>
<dbReference type="SUPFAM" id="SSF57850">
    <property type="entry name" value="RING/U-box"/>
    <property type="match status" value="1"/>
</dbReference>
<evidence type="ECO:0000313" key="7">
    <source>
        <dbReference type="EMBL" id="PNR55848.1"/>
    </source>
</evidence>
<dbReference type="HOGENOM" id="CLU_027253_0_1_1"/>
<keyword evidence="2 3" id="KW-0040">ANK repeat</keyword>
<dbReference type="PANTHER" id="PTHR24166">
    <property type="entry name" value="ROLLING PEBBLES, ISOFORM B"/>
    <property type="match status" value="1"/>
</dbReference>
<evidence type="ECO:0000313" key="8">
    <source>
        <dbReference type="EnsemblPlants" id="Pp3c4_25520V3.1"/>
    </source>
</evidence>
<evidence type="ECO:0000256" key="2">
    <source>
        <dbReference type="ARBA" id="ARBA00023043"/>
    </source>
</evidence>
<dbReference type="PaxDb" id="3218-PP1S60_316V6.1"/>
<dbReference type="RefSeq" id="XP_024373876.1">
    <property type="nucleotide sequence ID" value="XM_024518108.2"/>
</dbReference>
<keyword evidence="9" id="KW-1185">Reference proteome</keyword>
<feature type="repeat" description="ANK" evidence="3">
    <location>
        <begin position="39"/>
        <end position="72"/>
    </location>
</feature>
<dbReference type="InterPro" id="IPR036770">
    <property type="entry name" value="Ankyrin_rpt-contain_sf"/>
</dbReference>
<dbReference type="CDD" id="cd23129">
    <property type="entry name" value="RING-HC_XBAT35-like"/>
    <property type="match status" value="1"/>
</dbReference>
<dbReference type="Gramene" id="Pp3c4_25520V3.2">
    <property type="protein sequence ID" value="Pp3c4_25520V3.2"/>
    <property type="gene ID" value="Pp3c4_25520"/>
</dbReference>
<feature type="repeat" description="ANK" evidence="3">
    <location>
        <begin position="75"/>
        <end position="107"/>
    </location>
</feature>
<dbReference type="GeneID" id="112281507"/>
<organism evidence="7">
    <name type="scientific">Physcomitrium patens</name>
    <name type="common">Spreading-leaved earth moss</name>
    <name type="synonym">Physcomitrella patens</name>
    <dbReference type="NCBI Taxonomy" id="3218"/>
    <lineage>
        <taxon>Eukaryota</taxon>
        <taxon>Viridiplantae</taxon>
        <taxon>Streptophyta</taxon>
        <taxon>Embryophyta</taxon>
        <taxon>Bryophyta</taxon>
        <taxon>Bryophytina</taxon>
        <taxon>Bryopsida</taxon>
        <taxon>Funariidae</taxon>
        <taxon>Funariales</taxon>
        <taxon>Funariaceae</taxon>
        <taxon>Physcomitrium</taxon>
    </lineage>
</organism>
<dbReference type="EMBL" id="ABEU02000004">
    <property type="protein sequence ID" value="PNR55848.1"/>
    <property type="molecule type" value="Genomic_DNA"/>
</dbReference>
<dbReference type="Pfam" id="PF13920">
    <property type="entry name" value="zf-C3HC4_3"/>
    <property type="match status" value="1"/>
</dbReference>
<dbReference type="EnsemblPlants" id="Pp3c4_25520V3.3">
    <property type="protein sequence ID" value="Pp3c4_25520V3.3"/>
    <property type="gene ID" value="Pp3c4_25520"/>
</dbReference>
<dbReference type="EnsemblPlants" id="Pp3c4_25520V3.1">
    <property type="protein sequence ID" value="Pp3c4_25520V3.1"/>
    <property type="gene ID" value="Pp3c4_25520"/>
</dbReference>
<feature type="domain" description="RING-type" evidence="6">
    <location>
        <begin position="422"/>
        <end position="461"/>
    </location>
</feature>